<reference evidence="2" key="1">
    <citation type="submission" date="2016-06" db="EMBL/GenBank/DDBJ databases">
        <authorList>
            <person name="Varghese N."/>
            <person name="Submissions Spin"/>
        </authorList>
    </citation>
    <scope>NUCLEOTIDE SEQUENCE [LARGE SCALE GENOMIC DNA]</scope>
    <source>
        <strain evidence="2">DSM 43168</strain>
    </source>
</reference>
<evidence type="ECO:0000313" key="1">
    <source>
        <dbReference type="EMBL" id="SCF26436.1"/>
    </source>
</evidence>
<dbReference type="EMBL" id="FMCT01000007">
    <property type="protein sequence ID" value="SCF26436.1"/>
    <property type="molecule type" value="Genomic_DNA"/>
</dbReference>
<gene>
    <name evidence="1" type="ORF">GA0070563_107125</name>
</gene>
<evidence type="ECO:0000313" key="2">
    <source>
        <dbReference type="Proteomes" id="UP000183585"/>
    </source>
</evidence>
<proteinExistence type="predicted"/>
<dbReference type="SUPFAM" id="SSF48452">
    <property type="entry name" value="TPR-like"/>
    <property type="match status" value="1"/>
</dbReference>
<sequence length="455" mass="50398">MAQDSADLRASLEGLEKATLIDLLMELAERDQTAGRLLSLRTNAVDPDPAALSALVDGLKRTRRLSDVALTKWCRAADDALRTLDTFAAGHPAAIRPLYQRALRHLTAPDFDGRPDSGLVAVREVVDRAVDGLVATCRATPPDPVEFARWLADVQVRSSRFPGFSVGPFAEVLGAEGLASYWQRLSDLEENASSAAGPGAWLRRRAIFRLREAYLIDVVKNVDRLVEFYADDLSLPERYVRIGETLRAAGRCDEAIAWLQRGMAEAPWGRKSICDLLVAVYAETGRLKEAARARLDNFTRDPDEYNYRKLLEAAEAIDAVTFARAQAMTMLRERAKHGGANGADPLVRILVAIDEIDEAWAAAQVFGCSDECKFLLARNRAKHHPGDAIPIYAQEVDNAIARMDREGYETAARLLVQLRDLHQRAGSDFGVYLDHVKSTHRRKGALMERLADARL</sequence>
<organism evidence="1 2">
    <name type="scientific">Micromonospora carbonacea</name>
    <dbReference type="NCBI Taxonomy" id="47853"/>
    <lineage>
        <taxon>Bacteria</taxon>
        <taxon>Bacillati</taxon>
        <taxon>Actinomycetota</taxon>
        <taxon>Actinomycetes</taxon>
        <taxon>Micromonosporales</taxon>
        <taxon>Micromonosporaceae</taxon>
        <taxon>Micromonospora</taxon>
    </lineage>
</organism>
<dbReference type="Gene3D" id="1.25.40.10">
    <property type="entry name" value="Tetratricopeptide repeat domain"/>
    <property type="match status" value="1"/>
</dbReference>
<keyword evidence="2" id="KW-1185">Reference proteome</keyword>
<name>A0A1C4Z0L2_9ACTN</name>
<dbReference type="AlphaFoldDB" id="A0A1C4Z0L2"/>
<accession>A0A1C4Z0L2</accession>
<dbReference type="Proteomes" id="UP000183585">
    <property type="component" value="Unassembled WGS sequence"/>
</dbReference>
<dbReference type="InterPro" id="IPR011990">
    <property type="entry name" value="TPR-like_helical_dom_sf"/>
</dbReference>
<protein>
    <recommendedName>
        <fullName evidence="3">Tetratricopeptide repeat protein</fullName>
    </recommendedName>
</protein>
<evidence type="ECO:0008006" key="3">
    <source>
        <dbReference type="Google" id="ProtNLM"/>
    </source>
</evidence>